<feature type="transmembrane region" description="Helical" evidence="7">
    <location>
        <begin position="336"/>
        <end position="355"/>
    </location>
</feature>
<dbReference type="PROSITE" id="PS51379">
    <property type="entry name" value="4FE4S_FER_2"/>
    <property type="match status" value="1"/>
</dbReference>
<dbReference type="InterPro" id="IPR013783">
    <property type="entry name" value="Ig-like_fold"/>
</dbReference>
<dbReference type="SUPFAM" id="SSF54862">
    <property type="entry name" value="4Fe-4S ferredoxins"/>
    <property type="match status" value="1"/>
</dbReference>
<protein>
    <submittedName>
        <fullName evidence="9">Type cbb3 cytochrome oxidase biogenesis protein CcoG, involved in Cu oxidation</fullName>
    </submittedName>
</protein>
<dbReference type="InterPro" id="IPR051684">
    <property type="entry name" value="Electron_Trans/Redox"/>
</dbReference>
<keyword evidence="7" id="KW-1133">Transmembrane helix</keyword>
<evidence type="ECO:0000256" key="1">
    <source>
        <dbReference type="ARBA" id="ARBA00022448"/>
    </source>
</evidence>
<keyword evidence="5" id="KW-0408">Iron</keyword>
<dbReference type="GO" id="GO:0051539">
    <property type="term" value="F:4 iron, 4 sulfur cluster binding"/>
    <property type="evidence" value="ECO:0007669"/>
    <property type="project" value="UniProtKB-KW"/>
</dbReference>
<keyword evidence="3" id="KW-0479">Metal-binding</keyword>
<dbReference type="EMBL" id="CACVAY010000084">
    <property type="protein sequence ID" value="CAA6817722.1"/>
    <property type="molecule type" value="Genomic_DNA"/>
</dbReference>
<keyword evidence="4" id="KW-0249">Electron transport</keyword>
<reference evidence="9" key="1">
    <citation type="submission" date="2020-01" db="EMBL/GenBank/DDBJ databases">
        <authorList>
            <person name="Meier V. D."/>
            <person name="Meier V D."/>
        </authorList>
    </citation>
    <scope>NUCLEOTIDE SEQUENCE</scope>
    <source>
        <strain evidence="9">HLG_WM_MAG_07</strain>
    </source>
</reference>
<dbReference type="PANTHER" id="PTHR30176:SF3">
    <property type="entry name" value="FERREDOXIN-TYPE PROTEIN NAPH"/>
    <property type="match status" value="1"/>
</dbReference>
<dbReference type="Pfam" id="PF13746">
    <property type="entry name" value="Fer4_18"/>
    <property type="match status" value="1"/>
</dbReference>
<keyword evidence="6" id="KW-0411">Iron-sulfur</keyword>
<dbReference type="InterPro" id="IPR017900">
    <property type="entry name" value="4Fe4S_Fe_S_CS"/>
</dbReference>
<evidence type="ECO:0000256" key="7">
    <source>
        <dbReference type="SAM" id="Phobius"/>
    </source>
</evidence>
<sequence length="469" mass="53053">MSGCQKKSANTTTAVIHPRSVKGRFRNMKTMIMVLAYAAFFIFPWIPFARNVGPDQAVSFDLVTRKFYIFHVVIHAQDIFWLAALLFLAAVVLFFATALAGRVFCGYFCFQTLWTDAFRWIEQKIQGDRVARIRLDRDKWNANKIFRKGSTHALWLLLAFWTGLSFVLYWGYAPELIQRFFTLDLPSAAYITTFVLMATTYLAAGIMRENVCMHICPYARFQSVMIDHNSKIVSYDPKRGEGTAGRALPKKGLKTQEERSAKGVGDCVDCGFCVQVCPTGIDIRDGLQLQCIQCGLCIDACDNIMDKRGWDRGLVRYASENELDGKKTKFFTLRTLGYGLATLGAIGFLLGSISMKKPIEGTARQIRSPLYIMLSDGQIQNRYEVKVQNKTQKLAVFDVTIDGLNNATVDMGQIKNFTLKPDESQKLLIKVLHERLTGEYKDIPFRFVLTPTKGEVTEPVYLPSQFISP</sequence>
<accession>A0A6S6TA75</accession>
<name>A0A6S6TA75_9GAMM</name>
<feature type="domain" description="4Fe-4S ferredoxin-type" evidence="8">
    <location>
        <begin position="258"/>
        <end position="286"/>
    </location>
</feature>
<evidence type="ECO:0000256" key="3">
    <source>
        <dbReference type="ARBA" id="ARBA00022723"/>
    </source>
</evidence>
<keyword evidence="7" id="KW-0472">Membrane</keyword>
<dbReference type="InterPro" id="IPR014116">
    <property type="entry name" value="Cyt_c_oxidase_cbb3_FixG"/>
</dbReference>
<dbReference type="InterPro" id="IPR032879">
    <property type="entry name" value="FixG_C"/>
</dbReference>
<feature type="transmembrane region" description="Helical" evidence="7">
    <location>
        <begin position="30"/>
        <end position="48"/>
    </location>
</feature>
<dbReference type="GO" id="GO:0046872">
    <property type="term" value="F:metal ion binding"/>
    <property type="evidence" value="ECO:0007669"/>
    <property type="project" value="UniProtKB-KW"/>
</dbReference>
<dbReference type="InterPro" id="IPR017896">
    <property type="entry name" value="4Fe4S_Fe-S-bd"/>
</dbReference>
<dbReference type="Gene3D" id="2.60.40.10">
    <property type="entry name" value="Immunoglobulins"/>
    <property type="match status" value="1"/>
</dbReference>
<evidence type="ECO:0000256" key="5">
    <source>
        <dbReference type="ARBA" id="ARBA00023004"/>
    </source>
</evidence>
<evidence type="ECO:0000256" key="2">
    <source>
        <dbReference type="ARBA" id="ARBA00022485"/>
    </source>
</evidence>
<keyword evidence="7" id="KW-0812">Transmembrane</keyword>
<dbReference type="NCBIfam" id="TIGR02745">
    <property type="entry name" value="ccoG_rdxA_fixG"/>
    <property type="match status" value="1"/>
</dbReference>
<keyword evidence="2" id="KW-0004">4Fe-4S</keyword>
<evidence type="ECO:0000256" key="6">
    <source>
        <dbReference type="ARBA" id="ARBA00023014"/>
    </source>
</evidence>
<evidence type="ECO:0000259" key="8">
    <source>
        <dbReference type="PROSITE" id="PS51379"/>
    </source>
</evidence>
<organism evidence="9">
    <name type="scientific">uncultured Thiotrichaceae bacterium</name>
    <dbReference type="NCBI Taxonomy" id="298394"/>
    <lineage>
        <taxon>Bacteria</taxon>
        <taxon>Pseudomonadati</taxon>
        <taxon>Pseudomonadota</taxon>
        <taxon>Gammaproteobacteria</taxon>
        <taxon>Thiotrichales</taxon>
        <taxon>Thiotrichaceae</taxon>
        <taxon>environmental samples</taxon>
    </lineage>
</organism>
<dbReference type="PANTHER" id="PTHR30176">
    <property type="entry name" value="FERREDOXIN-TYPE PROTEIN NAPH"/>
    <property type="match status" value="1"/>
</dbReference>
<feature type="transmembrane region" description="Helical" evidence="7">
    <location>
        <begin position="185"/>
        <end position="204"/>
    </location>
</feature>
<keyword evidence="1" id="KW-0813">Transport</keyword>
<dbReference type="Pfam" id="PF11614">
    <property type="entry name" value="FixG_C"/>
    <property type="match status" value="1"/>
</dbReference>
<dbReference type="PROSITE" id="PS00198">
    <property type="entry name" value="4FE4S_FER_1"/>
    <property type="match status" value="1"/>
</dbReference>
<feature type="transmembrane region" description="Helical" evidence="7">
    <location>
        <begin position="68"/>
        <end position="96"/>
    </location>
</feature>
<gene>
    <name evidence="9" type="ORF">HELGO_WM4862</name>
</gene>
<dbReference type="Pfam" id="PF12801">
    <property type="entry name" value="Fer4_5"/>
    <property type="match status" value="1"/>
</dbReference>
<evidence type="ECO:0000256" key="4">
    <source>
        <dbReference type="ARBA" id="ARBA00022982"/>
    </source>
</evidence>
<proteinExistence type="predicted"/>
<dbReference type="GO" id="GO:0005886">
    <property type="term" value="C:plasma membrane"/>
    <property type="evidence" value="ECO:0007669"/>
    <property type="project" value="TreeGrafter"/>
</dbReference>
<evidence type="ECO:0000313" key="9">
    <source>
        <dbReference type="EMBL" id="CAA6817722.1"/>
    </source>
</evidence>
<feature type="transmembrane region" description="Helical" evidence="7">
    <location>
        <begin position="153"/>
        <end position="173"/>
    </location>
</feature>
<dbReference type="AlphaFoldDB" id="A0A6S6TA75"/>